<sequence length="115" mass="12771">MTSNFELINFLTNVSVRGAKKANVTSLLTFPIFIIPVEESTFNPLKRKENPHSEKKRKTPESVVSADSRLGTLVSRFMSDKSLGGCIEAGQEIREILAEIKILGSIGLQTKYETK</sequence>
<keyword evidence="2" id="KW-1185">Reference proteome</keyword>
<proteinExistence type="predicted"/>
<evidence type="ECO:0000313" key="2">
    <source>
        <dbReference type="Proteomes" id="UP001604277"/>
    </source>
</evidence>
<name>A0ABD1XCZ5_9LAMI</name>
<comment type="caution">
    <text evidence="1">The sequence shown here is derived from an EMBL/GenBank/DDBJ whole genome shotgun (WGS) entry which is preliminary data.</text>
</comment>
<gene>
    <name evidence="1" type="ORF">Fot_04583</name>
</gene>
<dbReference type="EMBL" id="JBFOLJ010000001">
    <property type="protein sequence ID" value="KAL2559844.1"/>
    <property type="molecule type" value="Genomic_DNA"/>
</dbReference>
<accession>A0ABD1XCZ5</accession>
<protein>
    <submittedName>
        <fullName evidence="1">Uncharacterized protein</fullName>
    </submittedName>
</protein>
<dbReference type="Proteomes" id="UP001604277">
    <property type="component" value="Unassembled WGS sequence"/>
</dbReference>
<organism evidence="1 2">
    <name type="scientific">Forsythia ovata</name>
    <dbReference type="NCBI Taxonomy" id="205694"/>
    <lineage>
        <taxon>Eukaryota</taxon>
        <taxon>Viridiplantae</taxon>
        <taxon>Streptophyta</taxon>
        <taxon>Embryophyta</taxon>
        <taxon>Tracheophyta</taxon>
        <taxon>Spermatophyta</taxon>
        <taxon>Magnoliopsida</taxon>
        <taxon>eudicotyledons</taxon>
        <taxon>Gunneridae</taxon>
        <taxon>Pentapetalae</taxon>
        <taxon>asterids</taxon>
        <taxon>lamiids</taxon>
        <taxon>Lamiales</taxon>
        <taxon>Oleaceae</taxon>
        <taxon>Forsythieae</taxon>
        <taxon>Forsythia</taxon>
    </lineage>
</organism>
<dbReference type="AlphaFoldDB" id="A0ABD1XCZ5"/>
<evidence type="ECO:0000313" key="1">
    <source>
        <dbReference type="EMBL" id="KAL2559844.1"/>
    </source>
</evidence>
<reference evidence="2" key="1">
    <citation type="submission" date="2024-07" db="EMBL/GenBank/DDBJ databases">
        <title>Two chromosome-level genome assemblies of Korean endemic species Abeliophyllum distichum and Forsythia ovata (Oleaceae).</title>
        <authorList>
            <person name="Jang H."/>
        </authorList>
    </citation>
    <scope>NUCLEOTIDE SEQUENCE [LARGE SCALE GENOMIC DNA]</scope>
</reference>